<dbReference type="Proteomes" id="UP000022447">
    <property type="component" value="Unassembled WGS sequence"/>
</dbReference>
<evidence type="ECO:0000313" key="4">
    <source>
        <dbReference type="Proteomes" id="UP000022447"/>
    </source>
</evidence>
<keyword evidence="2" id="KW-0812">Transmembrane</keyword>
<protein>
    <submittedName>
        <fullName evidence="3">Uncharacterized protein</fullName>
    </submittedName>
</protein>
<organism evidence="3 4">
    <name type="scientific">Roseivivax halodurans JCM 10272</name>
    <dbReference type="NCBI Taxonomy" id="1449350"/>
    <lineage>
        <taxon>Bacteria</taxon>
        <taxon>Pseudomonadati</taxon>
        <taxon>Pseudomonadota</taxon>
        <taxon>Alphaproteobacteria</taxon>
        <taxon>Rhodobacterales</taxon>
        <taxon>Roseobacteraceae</taxon>
        <taxon>Roseivivax</taxon>
    </lineage>
</organism>
<keyword evidence="2" id="KW-1133">Transmembrane helix</keyword>
<comment type="caution">
    <text evidence="3">The sequence shown here is derived from an EMBL/GenBank/DDBJ whole genome shotgun (WGS) entry which is preliminary data.</text>
</comment>
<evidence type="ECO:0000256" key="1">
    <source>
        <dbReference type="SAM" id="MobiDB-lite"/>
    </source>
</evidence>
<dbReference type="STRING" id="1449350.OCH239_19040"/>
<dbReference type="AlphaFoldDB" id="X7E957"/>
<accession>X7E957</accession>
<gene>
    <name evidence="3" type="ORF">OCH239_19040</name>
</gene>
<name>X7E957_9RHOB</name>
<sequence>MSMDVFIIGLGALSMIAVLIYAVTGRTERDHHMQVHNDRPTSSLARDGRSH</sequence>
<feature type="region of interest" description="Disordered" evidence="1">
    <location>
        <begin position="30"/>
        <end position="51"/>
    </location>
</feature>
<feature type="transmembrane region" description="Helical" evidence="2">
    <location>
        <begin position="6"/>
        <end position="24"/>
    </location>
</feature>
<dbReference type="EMBL" id="JALZ01000069">
    <property type="protein sequence ID" value="ETX11688.1"/>
    <property type="molecule type" value="Genomic_DNA"/>
</dbReference>
<evidence type="ECO:0000313" key="3">
    <source>
        <dbReference type="EMBL" id="ETX11688.1"/>
    </source>
</evidence>
<keyword evidence="2" id="KW-0472">Membrane</keyword>
<feature type="compositionally biased region" description="Basic and acidic residues" evidence="1">
    <location>
        <begin position="30"/>
        <end position="39"/>
    </location>
</feature>
<proteinExistence type="predicted"/>
<reference evidence="3 4" key="1">
    <citation type="submission" date="2014-01" db="EMBL/GenBank/DDBJ databases">
        <title>Roseivivax halodurans JCM 10272 Genome Sequencing.</title>
        <authorList>
            <person name="Lai Q."/>
            <person name="Li G."/>
            <person name="Shao Z."/>
        </authorList>
    </citation>
    <scope>NUCLEOTIDE SEQUENCE [LARGE SCALE GENOMIC DNA]</scope>
    <source>
        <strain evidence="3 4">JCM 10272</strain>
    </source>
</reference>
<evidence type="ECO:0000256" key="2">
    <source>
        <dbReference type="SAM" id="Phobius"/>
    </source>
</evidence>
<keyword evidence="4" id="KW-1185">Reference proteome</keyword>